<gene>
    <name evidence="1" type="ORF">TrRE_jg5173</name>
</gene>
<sequence length="129" mass="15246">MRLGLEVPRFYIIPAERFCRDMGPSLGINLAEFEFPAYFNFFIRGKNCTLIVDHPRVETHIRTVFNETLFGPGRFRDSGAEKYNPADFHPSYMDELKPDFEEEFKHFRGDLSIEKLIAFTHFRKLEDHP</sequence>
<reference evidence="1" key="1">
    <citation type="submission" date="2022-07" db="EMBL/GenBank/DDBJ databases">
        <title>Genome analysis of Parmales, a sister group of diatoms, reveals the evolutionary specialization of diatoms from phago-mixotrophs to photoautotrophs.</title>
        <authorList>
            <person name="Ban H."/>
            <person name="Sato S."/>
            <person name="Yoshikawa S."/>
            <person name="Kazumasa Y."/>
            <person name="Nakamura Y."/>
            <person name="Ichinomiya M."/>
            <person name="Saitoh K."/>
            <person name="Sato N."/>
            <person name="Blanc-Mathieu R."/>
            <person name="Endo H."/>
            <person name="Kuwata A."/>
            <person name="Ogata H."/>
        </authorList>
    </citation>
    <scope>NUCLEOTIDE SEQUENCE</scope>
</reference>
<dbReference type="Proteomes" id="UP001165082">
    <property type="component" value="Unassembled WGS sequence"/>
</dbReference>
<proteinExistence type="predicted"/>
<feature type="non-terminal residue" evidence="1">
    <location>
        <position position="129"/>
    </location>
</feature>
<evidence type="ECO:0000313" key="2">
    <source>
        <dbReference type="Proteomes" id="UP001165082"/>
    </source>
</evidence>
<accession>A0A9W7A5R6</accession>
<dbReference type="EMBL" id="BRXZ01006516">
    <property type="protein sequence ID" value="GMH61855.1"/>
    <property type="molecule type" value="Genomic_DNA"/>
</dbReference>
<comment type="caution">
    <text evidence="1">The sequence shown here is derived from an EMBL/GenBank/DDBJ whole genome shotgun (WGS) entry which is preliminary data.</text>
</comment>
<dbReference type="OrthoDB" id="421226at2759"/>
<evidence type="ECO:0000313" key="1">
    <source>
        <dbReference type="EMBL" id="GMH61855.1"/>
    </source>
</evidence>
<dbReference type="AlphaFoldDB" id="A0A9W7A5R6"/>
<organism evidence="1 2">
    <name type="scientific">Triparma retinervis</name>
    <dbReference type="NCBI Taxonomy" id="2557542"/>
    <lineage>
        <taxon>Eukaryota</taxon>
        <taxon>Sar</taxon>
        <taxon>Stramenopiles</taxon>
        <taxon>Ochrophyta</taxon>
        <taxon>Bolidophyceae</taxon>
        <taxon>Parmales</taxon>
        <taxon>Triparmaceae</taxon>
        <taxon>Triparma</taxon>
    </lineage>
</organism>
<keyword evidence="2" id="KW-1185">Reference proteome</keyword>
<protein>
    <submittedName>
        <fullName evidence="1">Uncharacterized protein</fullName>
    </submittedName>
</protein>
<name>A0A9W7A5R6_9STRA</name>